<dbReference type="FunFam" id="3.30.60.20:FF:000034">
    <property type="entry name" value="Protein kinase C"/>
    <property type="match status" value="1"/>
</dbReference>
<feature type="region of interest" description="Disordered" evidence="12">
    <location>
        <begin position="380"/>
        <end position="409"/>
    </location>
</feature>
<gene>
    <name evidence="17" type="ORF">GMOD_00002906</name>
</gene>
<keyword evidence="18" id="KW-1185">Reference proteome</keyword>
<keyword evidence="2" id="KW-0808">Transferase</keyword>
<dbReference type="FunFam" id="1.10.287.160:FF:000004">
    <property type="entry name" value="Protein kinase C"/>
    <property type="match status" value="1"/>
</dbReference>
<dbReference type="AlphaFoldDB" id="A0A3M7M3I2"/>
<dbReference type="Gene3D" id="1.10.287.160">
    <property type="entry name" value="HR1 repeat"/>
    <property type="match status" value="1"/>
</dbReference>
<feature type="domain" description="REM-1" evidence="16">
    <location>
        <begin position="151"/>
        <end position="228"/>
    </location>
</feature>
<dbReference type="SMART" id="SM00742">
    <property type="entry name" value="Hr1"/>
    <property type="match status" value="2"/>
</dbReference>
<dbReference type="Gene3D" id="1.10.510.10">
    <property type="entry name" value="Transferase(Phosphotransferase) domain 1"/>
    <property type="match status" value="1"/>
</dbReference>
<keyword evidence="8" id="KW-0862">Zinc</keyword>
<sequence>MAMANVEETVANVQRKIDREKALINAANAMRQSTNNPAVLSRLDGQIKDGRRNIDYFESKLRDLDVQRTSSGMENMTLQPALSPTNPLTPPPKDGWSGFMQQDQGGYGGPQSQYSQLSGGEGLQPPRAPYAPPAPGAPNKRPNYSKLDLIKYDTPHLGPRIQLMLSQLEFKLSVEKQYKDGIEKMVRLYQMEGDRKSKQDAEAKRIESNQKIQLLKHSLKRYEDLHVDIDGDAGDDDDSLNIPSQRKPLSGHLSLRVHAVADVDHAATGRFSRGPETFVNIKVEDAIKGRTKPSRNDRWTDEVHEFSIDKANEIEITVYDKAGDHLLPIGMLWVRISDIAEEMRRKKIETELANSGWVAADKMGGSAGVQPDMQFQPPPGQNFAGAGAGAGAGGATAGAARPPGGAQPQTGPIMIDDWFSLEPVGRIHLTMSFAKNTGNKQPFDLGLGRKGAVRQRKEDVVEQYGHKFVQQQFYNVMRCALCGEFLKYAAGMQCSDCNYTCHKKCYPKVVTKCITQSNAETDPDEAKLNHRIPHRFENFSNMGANWCCHCGYVLPLGRKQTKKCNECGLTCHAHCVHFVPDFCGMSMEVANQILMEIKRTRRGQSSSGPSMSQRTLRQPQTTKPLPLAQPQSPGQPGQEQQAQSDRYSYGKEQMSPPPGPPRQPSYPTSATSIDAARASYSTSGSTAAPTSPTSGSRPSSGPRTQSSVAAAAAAMNKTTQPGYGRSNTDYQPQSARSSGSGYAAEQRLPQQQAPQPAAYDPSLSTESPTAGADAVLSPEIVLPSSTATTTGTASNPAAGATSTTKNTGTPVSCKATPICNEDEIYDAILADEPLYPIHMPRDSVSILQKLLTREPEMRLGSGPTDAQEIMSHAFFRNINWDDIYHKRVQPPFTPQITSPTDTSNFDTEFTSVTPVLTPVQSVLSQAMQEEFRGFSYSADFA</sequence>
<feature type="compositionally biased region" description="Pro residues" evidence="12">
    <location>
        <begin position="655"/>
        <end position="664"/>
    </location>
</feature>
<dbReference type="InterPro" id="IPR000961">
    <property type="entry name" value="AGC-kinase_C"/>
</dbReference>
<dbReference type="InterPro" id="IPR017892">
    <property type="entry name" value="Pkinase_C"/>
</dbReference>
<dbReference type="CDD" id="cd08689">
    <property type="entry name" value="C2_fungal_Pkc1p"/>
    <property type="match status" value="1"/>
</dbReference>
<evidence type="ECO:0000256" key="11">
    <source>
        <dbReference type="SAM" id="Coils"/>
    </source>
</evidence>
<dbReference type="CDD" id="cd11620">
    <property type="entry name" value="HR1_PKC-like_2_fungi"/>
    <property type="match status" value="1"/>
</dbReference>
<evidence type="ECO:0000313" key="17">
    <source>
        <dbReference type="EMBL" id="RMZ69002.1"/>
    </source>
</evidence>
<reference evidence="17 18" key="1">
    <citation type="journal article" date="2014" name="PLoS ONE">
        <title>De novo Genome Assembly of the Fungal Plant Pathogen Pyrenophora semeniperda.</title>
        <authorList>
            <person name="Soliai M.M."/>
            <person name="Meyer S.E."/>
            <person name="Udall J.A."/>
            <person name="Elzinga D.E."/>
            <person name="Hermansen R.A."/>
            <person name="Bodily P.M."/>
            <person name="Hart A.A."/>
            <person name="Coleman C.E."/>
        </authorList>
    </citation>
    <scope>NUCLEOTIDE SEQUENCE [LARGE SCALE GENOMIC DNA]</scope>
    <source>
        <strain evidence="17 18">CCB06</strain>
        <tissue evidence="17">Mycelium</tissue>
    </source>
</reference>
<feature type="region of interest" description="Disordered" evidence="12">
    <location>
        <begin position="76"/>
        <end position="142"/>
    </location>
</feature>
<dbReference type="OrthoDB" id="63267at2759"/>
<dbReference type="Proteomes" id="UP000265663">
    <property type="component" value="Unassembled WGS sequence"/>
</dbReference>
<dbReference type="CDD" id="cd20822">
    <property type="entry name" value="C1_ScPKC1-like_rpt1"/>
    <property type="match status" value="1"/>
</dbReference>
<dbReference type="SUPFAM" id="SSF46585">
    <property type="entry name" value="HR1 repeat"/>
    <property type="match status" value="1"/>
</dbReference>
<feature type="coiled-coil region" evidence="11">
    <location>
        <begin position="3"/>
        <end position="30"/>
    </location>
</feature>
<dbReference type="SMART" id="SM00133">
    <property type="entry name" value="S_TK_X"/>
    <property type="match status" value="1"/>
</dbReference>
<dbReference type="Pfam" id="PF00433">
    <property type="entry name" value="Pkinase_C"/>
    <property type="match status" value="1"/>
</dbReference>
<evidence type="ECO:0000259" key="15">
    <source>
        <dbReference type="PROSITE" id="PS51285"/>
    </source>
</evidence>
<dbReference type="InterPro" id="IPR011009">
    <property type="entry name" value="Kinase-like_dom_sf"/>
</dbReference>
<dbReference type="InterPro" id="IPR011072">
    <property type="entry name" value="HR1_rho-bd"/>
</dbReference>
<dbReference type="GO" id="GO:0009272">
    <property type="term" value="P:fungal-type cell wall biogenesis"/>
    <property type="evidence" value="ECO:0007669"/>
    <property type="project" value="InterPro"/>
</dbReference>
<feature type="compositionally biased region" description="Low complexity" evidence="12">
    <location>
        <begin position="624"/>
        <end position="644"/>
    </location>
</feature>
<proteinExistence type="predicted"/>
<keyword evidence="1" id="KW-0723">Serine/threonine-protein kinase</keyword>
<evidence type="ECO:0000256" key="10">
    <source>
        <dbReference type="PROSITE-ProRule" id="PRU01207"/>
    </source>
</evidence>
<dbReference type="PROSITE" id="PS50081">
    <property type="entry name" value="ZF_DAG_PE_2"/>
    <property type="match status" value="2"/>
</dbReference>
<dbReference type="CDD" id="cd20823">
    <property type="entry name" value="C1_ScPKC1-like_rpt2"/>
    <property type="match status" value="1"/>
</dbReference>
<keyword evidence="5" id="KW-0547">Nucleotide-binding</keyword>
<dbReference type="SMART" id="SM00109">
    <property type="entry name" value="C1"/>
    <property type="match status" value="2"/>
</dbReference>
<feature type="domain" description="Phorbol-ester/DAG-type" evidence="14">
    <location>
        <begin position="465"/>
        <end position="513"/>
    </location>
</feature>
<dbReference type="PROSITE" id="PS50004">
    <property type="entry name" value="C2"/>
    <property type="match status" value="1"/>
</dbReference>
<feature type="compositionally biased region" description="Low complexity" evidence="12">
    <location>
        <begin position="743"/>
        <end position="758"/>
    </location>
</feature>
<keyword evidence="4" id="KW-0677">Repeat</keyword>
<feature type="region of interest" description="Disordered" evidence="12">
    <location>
        <begin position="600"/>
        <end position="770"/>
    </location>
</feature>
<keyword evidence="3" id="KW-0479">Metal-binding</keyword>
<feature type="compositionally biased region" description="Low complexity" evidence="12">
    <location>
        <begin position="397"/>
        <end position="409"/>
    </location>
</feature>
<evidence type="ECO:0000256" key="6">
    <source>
        <dbReference type="ARBA" id="ARBA00022771"/>
    </source>
</evidence>
<dbReference type="SMART" id="SM00239">
    <property type="entry name" value="C2"/>
    <property type="match status" value="1"/>
</dbReference>
<evidence type="ECO:0000259" key="13">
    <source>
        <dbReference type="PROSITE" id="PS50004"/>
    </source>
</evidence>
<dbReference type="GO" id="GO:0007165">
    <property type="term" value="P:signal transduction"/>
    <property type="evidence" value="ECO:0007669"/>
    <property type="project" value="InterPro"/>
</dbReference>
<accession>A0A3M7M3I2</accession>
<evidence type="ECO:0000256" key="8">
    <source>
        <dbReference type="ARBA" id="ARBA00022833"/>
    </source>
</evidence>
<feature type="compositionally biased region" description="Polar residues" evidence="12">
    <location>
        <begin position="76"/>
        <end position="86"/>
    </location>
</feature>
<dbReference type="InterPro" id="IPR037312">
    <property type="entry name" value="PKC-like_HR1"/>
</dbReference>
<evidence type="ECO:0000259" key="16">
    <source>
        <dbReference type="PROSITE" id="PS51860"/>
    </source>
</evidence>
<keyword evidence="7 17" id="KW-0418">Kinase</keyword>
<organism evidence="17 18">
    <name type="scientific">Pyrenophora seminiperda CCB06</name>
    <dbReference type="NCBI Taxonomy" id="1302712"/>
    <lineage>
        <taxon>Eukaryota</taxon>
        <taxon>Fungi</taxon>
        <taxon>Dikarya</taxon>
        <taxon>Ascomycota</taxon>
        <taxon>Pezizomycotina</taxon>
        <taxon>Dothideomycetes</taxon>
        <taxon>Pleosporomycetidae</taxon>
        <taxon>Pleosporales</taxon>
        <taxon>Pleosporineae</taxon>
        <taxon>Pleosporaceae</taxon>
        <taxon>Pyrenophora</taxon>
    </lineage>
</organism>
<dbReference type="InterPro" id="IPR000008">
    <property type="entry name" value="C2_dom"/>
</dbReference>
<dbReference type="EMBL" id="KE747817">
    <property type="protein sequence ID" value="RMZ69002.1"/>
    <property type="molecule type" value="Genomic_DNA"/>
</dbReference>
<evidence type="ECO:0000313" key="18">
    <source>
        <dbReference type="Proteomes" id="UP000265663"/>
    </source>
</evidence>
<feature type="domain" description="Phorbol-ester/DAG-type" evidence="14">
    <location>
        <begin position="533"/>
        <end position="583"/>
    </location>
</feature>
<dbReference type="Pfam" id="PF02185">
    <property type="entry name" value="HR1"/>
    <property type="match status" value="2"/>
</dbReference>
<evidence type="ECO:0000256" key="5">
    <source>
        <dbReference type="ARBA" id="ARBA00022741"/>
    </source>
</evidence>
<dbReference type="GO" id="GO:0004697">
    <property type="term" value="F:diacylglycerol-dependent serine/threonine kinase activity"/>
    <property type="evidence" value="ECO:0007669"/>
    <property type="project" value="InterPro"/>
</dbReference>
<feature type="domain" description="C2" evidence="13">
    <location>
        <begin position="234"/>
        <end position="352"/>
    </location>
</feature>
<evidence type="ECO:0000256" key="7">
    <source>
        <dbReference type="ARBA" id="ARBA00022777"/>
    </source>
</evidence>
<keyword evidence="9" id="KW-0067">ATP-binding</keyword>
<dbReference type="Gene3D" id="3.30.60.20">
    <property type="match status" value="2"/>
</dbReference>
<name>A0A3M7M3I2_9PLEO</name>
<dbReference type="PANTHER" id="PTHR24351">
    <property type="entry name" value="RIBOSOMAL PROTEIN S6 KINASE"/>
    <property type="match status" value="1"/>
</dbReference>
<feature type="compositionally biased region" description="Low complexity" evidence="12">
    <location>
        <begin position="665"/>
        <end position="714"/>
    </location>
</feature>
<dbReference type="InterPro" id="IPR002219">
    <property type="entry name" value="PKC_DAG/PE"/>
</dbReference>
<keyword evidence="6" id="KW-0863">Zinc-finger</keyword>
<dbReference type="InterPro" id="IPR036274">
    <property type="entry name" value="HR1_rpt_sf"/>
</dbReference>
<evidence type="ECO:0000256" key="2">
    <source>
        <dbReference type="ARBA" id="ARBA00022679"/>
    </source>
</evidence>
<feature type="compositionally biased region" description="Polar residues" evidence="12">
    <location>
        <begin position="716"/>
        <end position="740"/>
    </location>
</feature>
<dbReference type="InterPro" id="IPR035892">
    <property type="entry name" value="C2_domain_sf"/>
</dbReference>
<protein>
    <submittedName>
        <fullName evidence="17">Kinase c</fullName>
    </submittedName>
</protein>
<dbReference type="SUPFAM" id="SSF56112">
    <property type="entry name" value="Protein kinase-like (PK-like)"/>
    <property type="match status" value="1"/>
</dbReference>
<evidence type="ECO:0000256" key="9">
    <source>
        <dbReference type="ARBA" id="ARBA00022840"/>
    </source>
</evidence>
<dbReference type="PROSITE" id="PS00479">
    <property type="entry name" value="ZF_DAG_PE_1"/>
    <property type="match status" value="1"/>
</dbReference>
<evidence type="ECO:0000256" key="12">
    <source>
        <dbReference type="SAM" id="MobiDB-lite"/>
    </source>
</evidence>
<feature type="region of interest" description="Disordered" evidence="12">
    <location>
        <begin position="786"/>
        <end position="810"/>
    </location>
</feature>
<dbReference type="InterPro" id="IPR037778">
    <property type="entry name" value="C2_fungal_PKC"/>
</dbReference>
<dbReference type="PROSITE" id="PS51860">
    <property type="entry name" value="REM_1"/>
    <property type="match status" value="2"/>
</dbReference>
<evidence type="ECO:0000256" key="1">
    <source>
        <dbReference type="ARBA" id="ARBA00022527"/>
    </source>
</evidence>
<feature type="compositionally biased region" description="Low complexity" evidence="12">
    <location>
        <begin position="786"/>
        <end position="804"/>
    </location>
</feature>
<dbReference type="GO" id="GO:0008270">
    <property type="term" value="F:zinc ion binding"/>
    <property type="evidence" value="ECO:0007669"/>
    <property type="project" value="UniProtKB-KW"/>
</dbReference>
<feature type="compositionally biased region" description="Gly residues" evidence="12">
    <location>
        <begin position="386"/>
        <end position="396"/>
    </location>
</feature>
<dbReference type="Pfam" id="PF00130">
    <property type="entry name" value="C1_1"/>
    <property type="match status" value="2"/>
</dbReference>
<evidence type="ECO:0000256" key="4">
    <source>
        <dbReference type="ARBA" id="ARBA00022737"/>
    </source>
</evidence>
<dbReference type="SUPFAM" id="SSF57889">
    <property type="entry name" value="Cysteine-rich domain"/>
    <property type="match status" value="2"/>
</dbReference>
<dbReference type="InterPro" id="IPR046349">
    <property type="entry name" value="C1-like_sf"/>
</dbReference>
<dbReference type="PROSITE" id="PS51285">
    <property type="entry name" value="AGC_KINASE_CTER"/>
    <property type="match status" value="1"/>
</dbReference>
<feature type="domain" description="AGC-kinase C-terminal" evidence="15">
    <location>
        <begin position="876"/>
        <end position="941"/>
    </location>
</feature>
<dbReference type="SUPFAM" id="SSF49562">
    <property type="entry name" value="C2 domain (Calcium/lipid-binding domain, CaLB)"/>
    <property type="match status" value="1"/>
</dbReference>
<evidence type="ECO:0000259" key="14">
    <source>
        <dbReference type="PROSITE" id="PS50081"/>
    </source>
</evidence>
<dbReference type="GO" id="GO:0005524">
    <property type="term" value="F:ATP binding"/>
    <property type="evidence" value="ECO:0007669"/>
    <property type="project" value="UniProtKB-KW"/>
</dbReference>
<dbReference type="Gene3D" id="3.30.200.20">
    <property type="entry name" value="Phosphorylase Kinase, domain 1"/>
    <property type="match status" value="1"/>
</dbReference>
<feature type="compositionally biased region" description="Polar residues" evidence="12">
    <location>
        <begin position="603"/>
        <end position="623"/>
    </location>
</feature>
<dbReference type="FunFam" id="3.30.60.20:FF:000014">
    <property type="entry name" value="Protein kinase C"/>
    <property type="match status" value="1"/>
</dbReference>
<feature type="compositionally biased region" description="Pro residues" evidence="12">
    <location>
        <begin position="126"/>
        <end position="136"/>
    </location>
</feature>
<feature type="domain" description="REM-1" evidence="16">
    <location>
        <begin position="1"/>
        <end position="70"/>
    </location>
</feature>
<evidence type="ECO:0000256" key="3">
    <source>
        <dbReference type="ARBA" id="ARBA00022723"/>
    </source>
</evidence>
<keyword evidence="10 11" id="KW-0175">Coiled coil</keyword>